<keyword evidence="1" id="KW-0732">Signal</keyword>
<evidence type="ECO:0000313" key="2">
    <source>
        <dbReference type="EMBL" id="UTV27598.1"/>
    </source>
</evidence>
<gene>
    <name evidence="2" type="ORF">NNL38_15060</name>
</gene>
<protein>
    <submittedName>
        <fullName evidence="2">Uncharacterized protein</fullName>
    </submittedName>
</protein>
<dbReference type="RefSeq" id="WP_255388817.1">
    <property type="nucleotide sequence ID" value="NZ_CP101508.1"/>
</dbReference>
<feature type="signal peptide" evidence="1">
    <location>
        <begin position="1"/>
        <end position="25"/>
    </location>
</feature>
<dbReference type="Proteomes" id="UP001057998">
    <property type="component" value="Chromosome 1"/>
</dbReference>
<dbReference type="EMBL" id="CP101508">
    <property type="protein sequence ID" value="UTV27598.1"/>
    <property type="molecule type" value="Genomic_DNA"/>
</dbReference>
<sequence length="256" mass="27866">MMERLKSGARVAVIGLALVAVGAQAEQQVYSLDELQQLARQQAWTEVITHLQDVSPAERGATWQTLVDQAGVAFLKSLTSTVSLEDVVGVGKGLALQYPQLANNREFTAIYLMQAEQYYAPCYRYGNAACTYEYAQTLTHFSAPADMLFQQGQRSLKQVSSTASVPFFAPAVQRNADYCQEADVAKGVLETLALPKHQHYQTALAVATQHCLDHKLTGAEGYLKHSSEVQAALCPSYLAQGYLAGITKKVCELIAG</sequence>
<evidence type="ECO:0000256" key="1">
    <source>
        <dbReference type="SAM" id="SignalP"/>
    </source>
</evidence>
<accession>A0ABY5GGX8</accession>
<feature type="chain" id="PRO_5046800584" evidence="1">
    <location>
        <begin position="26"/>
        <end position="256"/>
    </location>
</feature>
<name>A0ABY5GGX8_9GAMM</name>
<keyword evidence="3" id="KW-1185">Reference proteome</keyword>
<evidence type="ECO:0000313" key="3">
    <source>
        <dbReference type="Proteomes" id="UP001057998"/>
    </source>
</evidence>
<reference evidence="2" key="1">
    <citation type="submission" date="2022-07" db="EMBL/GenBank/DDBJ databases">
        <title>Genome sequencing of Photobacterium atrarenae GJH2-4.</title>
        <authorList>
            <person name="Park S.-J."/>
        </authorList>
    </citation>
    <scope>NUCLEOTIDE SEQUENCE</scope>
    <source>
        <strain evidence="2">GJH2-4</strain>
    </source>
</reference>
<organism evidence="2 3">
    <name type="scientific">Photobacterium atrarenae</name>
    <dbReference type="NCBI Taxonomy" id="865757"/>
    <lineage>
        <taxon>Bacteria</taxon>
        <taxon>Pseudomonadati</taxon>
        <taxon>Pseudomonadota</taxon>
        <taxon>Gammaproteobacteria</taxon>
        <taxon>Vibrionales</taxon>
        <taxon>Vibrionaceae</taxon>
        <taxon>Photobacterium</taxon>
    </lineage>
</organism>
<proteinExistence type="predicted"/>